<dbReference type="AlphaFoldDB" id="A0A2V1P6S7"/>
<keyword evidence="6" id="KW-0408">Iron</keyword>
<evidence type="ECO:0000256" key="6">
    <source>
        <dbReference type="ARBA" id="ARBA00023004"/>
    </source>
</evidence>
<accession>A0A2V1P6S7</accession>
<dbReference type="InterPro" id="IPR006620">
    <property type="entry name" value="Pro_4_hyd_alph"/>
</dbReference>
<dbReference type="PANTHER" id="PTHR10869:SF246">
    <property type="entry name" value="TRANSMEMBRANE PROLYL 4-HYDROXYLASE"/>
    <property type="match status" value="1"/>
</dbReference>
<comment type="cofactor">
    <cofactor evidence="1">
        <name>L-ascorbate</name>
        <dbReference type="ChEBI" id="CHEBI:38290"/>
    </cofactor>
</comment>
<comment type="caution">
    <text evidence="8">The sequence shown here is derived from an EMBL/GenBank/DDBJ whole genome shotgun (WGS) entry which is preliminary data.</text>
</comment>
<dbReference type="GO" id="GO:0005506">
    <property type="term" value="F:iron ion binding"/>
    <property type="evidence" value="ECO:0007669"/>
    <property type="project" value="InterPro"/>
</dbReference>
<evidence type="ECO:0000256" key="3">
    <source>
        <dbReference type="ARBA" id="ARBA00022896"/>
    </source>
</evidence>
<evidence type="ECO:0000256" key="1">
    <source>
        <dbReference type="ARBA" id="ARBA00001961"/>
    </source>
</evidence>
<keyword evidence="5" id="KW-0560">Oxidoreductase</keyword>
<feature type="domain" description="Fe2OG dioxygenase" evidence="7">
    <location>
        <begin position="82"/>
        <end position="195"/>
    </location>
</feature>
<dbReference type="OrthoDB" id="269774at2"/>
<dbReference type="InterPro" id="IPR044862">
    <property type="entry name" value="Pro_4_hyd_alph_FE2OG_OXY"/>
</dbReference>
<keyword evidence="2" id="KW-0479">Metal-binding</keyword>
<dbReference type="GO" id="GO:0016705">
    <property type="term" value="F:oxidoreductase activity, acting on paired donors, with incorporation or reduction of molecular oxygen"/>
    <property type="evidence" value="ECO:0007669"/>
    <property type="project" value="InterPro"/>
</dbReference>
<keyword evidence="3" id="KW-0847">Vitamin C</keyword>
<dbReference type="PROSITE" id="PS51471">
    <property type="entry name" value="FE2OG_OXY"/>
    <property type="match status" value="1"/>
</dbReference>
<dbReference type="GO" id="GO:0031418">
    <property type="term" value="F:L-ascorbic acid binding"/>
    <property type="evidence" value="ECO:0007669"/>
    <property type="project" value="UniProtKB-KW"/>
</dbReference>
<dbReference type="InterPro" id="IPR045054">
    <property type="entry name" value="P4HA-like"/>
</dbReference>
<keyword evidence="4" id="KW-0223">Dioxygenase</keyword>
<name>A0A2V1P6S7_9RHOB</name>
<protein>
    <recommendedName>
        <fullName evidence="7">Fe2OG dioxygenase domain-containing protein</fullName>
    </recommendedName>
</protein>
<dbReference type="EMBL" id="QETF01000002">
    <property type="protein sequence ID" value="PWG18046.1"/>
    <property type="molecule type" value="Genomic_DNA"/>
</dbReference>
<evidence type="ECO:0000259" key="7">
    <source>
        <dbReference type="PROSITE" id="PS51471"/>
    </source>
</evidence>
<evidence type="ECO:0000313" key="8">
    <source>
        <dbReference type="EMBL" id="PWG18046.1"/>
    </source>
</evidence>
<reference evidence="9" key="1">
    <citation type="submission" date="2018-05" db="EMBL/GenBank/DDBJ databases">
        <authorList>
            <person name="Du Z."/>
            <person name="Wang X."/>
        </authorList>
    </citation>
    <scope>NUCLEOTIDE SEQUENCE [LARGE SCALE GENOMIC DNA]</scope>
    <source>
        <strain evidence="9">WDS4C29</strain>
    </source>
</reference>
<organism evidence="8 9">
    <name type="scientific">Salibaculum griseiflavum</name>
    <dbReference type="NCBI Taxonomy" id="1914409"/>
    <lineage>
        <taxon>Bacteria</taxon>
        <taxon>Pseudomonadati</taxon>
        <taxon>Pseudomonadota</taxon>
        <taxon>Alphaproteobacteria</taxon>
        <taxon>Rhodobacterales</taxon>
        <taxon>Roseobacteraceae</taxon>
        <taxon>Salibaculum</taxon>
    </lineage>
</organism>
<proteinExistence type="predicted"/>
<dbReference type="GO" id="GO:0051213">
    <property type="term" value="F:dioxygenase activity"/>
    <property type="evidence" value="ECO:0007669"/>
    <property type="project" value="UniProtKB-KW"/>
</dbReference>
<sequence>MNMAQFLCANPLVCVFDDLFDEATASALIEAGREGQSRAAVMTAFGRTEHKNRTNTQSIIDQWSHQEARALCERIADVVRLPPEHCEPAKVLRYEGDQKFDLHPDAYDNIMPGSIEALQAGGQRLFTTLCYLNEPDGGGETVFPKLRISVRPRLGRVLLFSNTIPGTNTPHPHSLHAGTSVTGGVKWVMSLWWRERLYHVPRDYPEESGEMRHV</sequence>
<dbReference type="SMART" id="SM00702">
    <property type="entry name" value="P4Hc"/>
    <property type="match status" value="1"/>
</dbReference>
<dbReference type="PANTHER" id="PTHR10869">
    <property type="entry name" value="PROLYL 4-HYDROXYLASE ALPHA SUBUNIT"/>
    <property type="match status" value="1"/>
</dbReference>
<evidence type="ECO:0000256" key="5">
    <source>
        <dbReference type="ARBA" id="ARBA00023002"/>
    </source>
</evidence>
<dbReference type="Gene3D" id="2.60.120.620">
    <property type="entry name" value="q2cbj1_9rhob like domain"/>
    <property type="match status" value="1"/>
</dbReference>
<dbReference type="Proteomes" id="UP000245293">
    <property type="component" value="Unassembled WGS sequence"/>
</dbReference>
<dbReference type="InterPro" id="IPR005123">
    <property type="entry name" value="Oxoglu/Fe-dep_dioxygenase_dom"/>
</dbReference>
<dbReference type="Pfam" id="PF13640">
    <property type="entry name" value="2OG-FeII_Oxy_3"/>
    <property type="match status" value="1"/>
</dbReference>
<gene>
    <name evidence="8" type="ORF">DFK10_01900</name>
</gene>
<keyword evidence="9" id="KW-1185">Reference proteome</keyword>
<evidence type="ECO:0000313" key="9">
    <source>
        <dbReference type="Proteomes" id="UP000245293"/>
    </source>
</evidence>
<evidence type="ECO:0000256" key="4">
    <source>
        <dbReference type="ARBA" id="ARBA00022964"/>
    </source>
</evidence>
<evidence type="ECO:0000256" key="2">
    <source>
        <dbReference type="ARBA" id="ARBA00022723"/>
    </source>
</evidence>